<feature type="transmembrane region" description="Helical" evidence="1">
    <location>
        <begin position="348"/>
        <end position="367"/>
    </location>
</feature>
<sequence>MPGLREWGGGLVWGGLCLLFALFFAYMFVGDVRDARATAPALSPASLAQDPLELNEYRGQLVDVHGFALDCELAAFDGERLLAPAFAAASEGLIFVAFEHSSDCTEASRGSAEYRATAKAMSADLRADFGLDGPELQGATIAIVEPHSIGYWMIPAALFFGAIGLFGLNLAVSTRRRLIAALNRDLAPAPGPAPAVDDEHDAADPYRPGIPGRLITEEIALSPSLAARLRRVRTLQAGFAIVTLVAALATGVFGSKTIYEREQIWSQGVLAPDATASGETHRSVLILVRTNLDVTFVDTTGRVHREAASAMSLITGVDDSVPPVVRYLPDAPDQFAVSWIHEQRSGSWALLIIGTLALLAGGIAMGVSARRDRRPEQAAAVFNDPREALLDLVSVDRQIINGDDTGARTYHFCIRDSELVWSHFVGPKQPPPLFLDESETVALALYNPRDAGYLLVLSEQLAELKQPPLSSAQLRGRYQANTKTSP</sequence>
<feature type="transmembrane region" description="Helical" evidence="1">
    <location>
        <begin position="149"/>
        <end position="172"/>
    </location>
</feature>
<feature type="transmembrane region" description="Helical" evidence="1">
    <location>
        <begin position="237"/>
        <end position="259"/>
    </location>
</feature>
<protein>
    <recommendedName>
        <fullName evidence="4">DUF3592 domain-containing protein</fullName>
    </recommendedName>
</protein>
<reference evidence="2 3" key="1">
    <citation type="submission" date="2014-12" db="EMBL/GenBank/DDBJ databases">
        <title>Genome assembly of Enhygromyxa salina DSM 15201.</title>
        <authorList>
            <person name="Sharma G."/>
            <person name="Subramanian S."/>
        </authorList>
    </citation>
    <scope>NUCLEOTIDE SEQUENCE [LARGE SCALE GENOMIC DNA]</scope>
    <source>
        <strain evidence="2 3">DSM 15201</strain>
    </source>
</reference>
<keyword evidence="1" id="KW-1133">Transmembrane helix</keyword>
<comment type="caution">
    <text evidence="2">The sequence shown here is derived from an EMBL/GenBank/DDBJ whole genome shotgun (WGS) entry which is preliminary data.</text>
</comment>
<dbReference type="RefSeq" id="WP_052546125.1">
    <property type="nucleotide sequence ID" value="NZ_JMCC02000002.1"/>
</dbReference>
<keyword evidence="1" id="KW-0472">Membrane</keyword>
<proteinExistence type="predicted"/>
<accession>A0A0C2D8Q2</accession>
<evidence type="ECO:0000313" key="2">
    <source>
        <dbReference type="EMBL" id="KIG19466.1"/>
    </source>
</evidence>
<keyword evidence="1" id="KW-0812">Transmembrane</keyword>
<dbReference type="AlphaFoldDB" id="A0A0C2D8Q2"/>
<dbReference type="Proteomes" id="UP000031599">
    <property type="component" value="Unassembled WGS sequence"/>
</dbReference>
<gene>
    <name evidence="2" type="ORF">DB30_02747</name>
</gene>
<organism evidence="2 3">
    <name type="scientific">Enhygromyxa salina</name>
    <dbReference type="NCBI Taxonomy" id="215803"/>
    <lineage>
        <taxon>Bacteria</taxon>
        <taxon>Pseudomonadati</taxon>
        <taxon>Myxococcota</taxon>
        <taxon>Polyangia</taxon>
        <taxon>Nannocystales</taxon>
        <taxon>Nannocystaceae</taxon>
        <taxon>Enhygromyxa</taxon>
    </lineage>
</organism>
<evidence type="ECO:0000256" key="1">
    <source>
        <dbReference type="SAM" id="Phobius"/>
    </source>
</evidence>
<feature type="transmembrane region" description="Helical" evidence="1">
    <location>
        <begin position="7"/>
        <end position="29"/>
    </location>
</feature>
<dbReference type="EMBL" id="JMCC02000002">
    <property type="protein sequence ID" value="KIG19466.1"/>
    <property type="molecule type" value="Genomic_DNA"/>
</dbReference>
<name>A0A0C2D8Q2_9BACT</name>
<evidence type="ECO:0008006" key="4">
    <source>
        <dbReference type="Google" id="ProtNLM"/>
    </source>
</evidence>
<evidence type="ECO:0000313" key="3">
    <source>
        <dbReference type="Proteomes" id="UP000031599"/>
    </source>
</evidence>